<proteinExistence type="predicted"/>
<feature type="region of interest" description="Disordered" evidence="1">
    <location>
        <begin position="240"/>
        <end position="304"/>
    </location>
</feature>
<evidence type="ECO:0000313" key="3">
    <source>
        <dbReference type="Proteomes" id="UP001151582"/>
    </source>
</evidence>
<feature type="region of interest" description="Disordered" evidence="1">
    <location>
        <begin position="164"/>
        <end position="184"/>
    </location>
</feature>
<organism evidence="2 3">
    <name type="scientific">Dimargaris verticillata</name>
    <dbReference type="NCBI Taxonomy" id="2761393"/>
    <lineage>
        <taxon>Eukaryota</taxon>
        <taxon>Fungi</taxon>
        <taxon>Fungi incertae sedis</taxon>
        <taxon>Zoopagomycota</taxon>
        <taxon>Kickxellomycotina</taxon>
        <taxon>Dimargaritomycetes</taxon>
        <taxon>Dimargaritales</taxon>
        <taxon>Dimargaritaceae</taxon>
        <taxon>Dimargaris</taxon>
    </lineage>
</organism>
<feature type="compositionally biased region" description="Low complexity" evidence="1">
    <location>
        <begin position="269"/>
        <end position="279"/>
    </location>
</feature>
<dbReference type="OrthoDB" id="10347747at2759"/>
<evidence type="ECO:0000313" key="2">
    <source>
        <dbReference type="EMBL" id="KAJ1975173.1"/>
    </source>
</evidence>
<protein>
    <submittedName>
        <fullName evidence="2">Uncharacterized protein</fullName>
    </submittedName>
</protein>
<comment type="caution">
    <text evidence="2">The sequence shown here is derived from an EMBL/GenBank/DDBJ whole genome shotgun (WGS) entry which is preliminary data.</text>
</comment>
<name>A0A9W8E782_9FUNG</name>
<feature type="region of interest" description="Disordered" evidence="1">
    <location>
        <begin position="1"/>
        <end position="20"/>
    </location>
</feature>
<gene>
    <name evidence="2" type="ORF">H4R34_004435</name>
</gene>
<sequence length="379" mass="40556">MRSPQSSTTSSTAPDHLTVDSDLAVEVQSWMSLTNASPSEGSSSWFHVPSELRDLHTPSTMDGTLPSNLDVLSLTSTGQDSESPRAPARLRSQSVQHAANVTGEQTTPATRQAIGQDITPGISSLADGYPGDLVTSTNAERPGLARTQSEVVLQGFIRRAPAASPLSDDAMAKPATSAAPETPGLATPLHNEPSLGTPDPGAALALLSRYLHENRQATLVQHQNLKLPRNHSTLFPSMRSPGLAAKPPTRWADPLGTNTRLNRFRRPSSRWSRSSQGSQRRLRQAPTVRRKDSTQLAGNGVLTGPLNLGTEDNVSNAFGGFPAMHTWDHPIGSIHATAYESSALDAWDSIEFTGIISGLWSSVRRRVQSRLFNGSDAPS</sequence>
<reference evidence="2" key="1">
    <citation type="submission" date="2022-07" db="EMBL/GenBank/DDBJ databases">
        <title>Phylogenomic reconstructions and comparative analyses of Kickxellomycotina fungi.</title>
        <authorList>
            <person name="Reynolds N.K."/>
            <person name="Stajich J.E."/>
            <person name="Barry K."/>
            <person name="Grigoriev I.V."/>
            <person name="Crous P."/>
            <person name="Smith M.E."/>
        </authorList>
    </citation>
    <scope>NUCLEOTIDE SEQUENCE</scope>
    <source>
        <strain evidence="2">RSA 567</strain>
    </source>
</reference>
<dbReference type="EMBL" id="JANBQB010000558">
    <property type="protein sequence ID" value="KAJ1975173.1"/>
    <property type="molecule type" value="Genomic_DNA"/>
</dbReference>
<dbReference type="Proteomes" id="UP001151582">
    <property type="component" value="Unassembled WGS sequence"/>
</dbReference>
<dbReference type="AlphaFoldDB" id="A0A9W8E782"/>
<evidence type="ECO:0000256" key="1">
    <source>
        <dbReference type="SAM" id="MobiDB-lite"/>
    </source>
</evidence>
<accession>A0A9W8E782</accession>
<feature type="compositionally biased region" description="Low complexity" evidence="1">
    <location>
        <begin position="1"/>
        <end position="12"/>
    </location>
</feature>
<feature type="region of interest" description="Disordered" evidence="1">
    <location>
        <begin position="74"/>
        <end position="107"/>
    </location>
</feature>
<keyword evidence="3" id="KW-1185">Reference proteome</keyword>
<feature type="compositionally biased region" description="Polar residues" evidence="1">
    <location>
        <begin position="91"/>
        <end position="107"/>
    </location>
</feature>